<evidence type="ECO:0000259" key="1">
    <source>
        <dbReference type="PROSITE" id="PS50802"/>
    </source>
</evidence>
<dbReference type="Proteomes" id="UP001159428">
    <property type="component" value="Unassembled WGS sequence"/>
</dbReference>
<name>A0AAU9X683_9CNID</name>
<evidence type="ECO:0000313" key="2">
    <source>
        <dbReference type="EMBL" id="CAH3138358.1"/>
    </source>
</evidence>
<dbReference type="InterPro" id="IPR003323">
    <property type="entry name" value="OTU_dom"/>
</dbReference>
<dbReference type="InterPro" id="IPR046700">
    <property type="entry name" value="DUF6570"/>
</dbReference>
<dbReference type="EMBL" id="CALNXJ010000032">
    <property type="protein sequence ID" value="CAH3138358.1"/>
    <property type="molecule type" value="Genomic_DNA"/>
</dbReference>
<keyword evidence="3" id="KW-1185">Reference proteome</keyword>
<dbReference type="Pfam" id="PF02338">
    <property type="entry name" value="OTU"/>
    <property type="match status" value="1"/>
</dbReference>
<dbReference type="Gene3D" id="3.90.70.80">
    <property type="match status" value="1"/>
</dbReference>
<comment type="caution">
    <text evidence="2">The sequence shown here is derived from an EMBL/GenBank/DDBJ whole genome shotgun (WGS) entry which is preliminary data.</text>
</comment>
<evidence type="ECO:0000313" key="3">
    <source>
        <dbReference type="Proteomes" id="UP001159428"/>
    </source>
</evidence>
<dbReference type="GO" id="GO:0016579">
    <property type="term" value="P:protein deubiquitination"/>
    <property type="evidence" value="ECO:0007669"/>
    <property type="project" value="TreeGrafter"/>
</dbReference>
<organism evidence="2 3">
    <name type="scientific">Pocillopora meandrina</name>
    <dbReference type="NCBI Taxonomy" id="46732"/>
    <lineage>
        <taxon>Eukaryota</taxon>
        <taxon>Metazoa</taxon>
        <taxon>Cnidaria</taxon>
        <taxon>Anthozoa</taxon>
        <taxon>Hexacorallia</taxon>
        <taxon>Scleractinia</taxon>
        <taxon>Astrocoeniina</taxon>
        <taxon>Pocilloporidae</taxon>
        <taxon>Pocillopora</taxon>
    </lineage>
</organism>
<gene>
    <name evidence="2" type="ORF">PMEA_00018407</name>
</gene>
<dbReference type="Pfam" id="PF20209">
    <property type="entry name" value="DUF6570"/>
    <property type="match status" value="1"/>
</dbReference>
<dbReference type="InterPro" id="IPR050704">
    <property type="entry name" value="Peptidase_C85-like"/>
</dbReference>
<sequence>MTNWKTEFHKPLTRPGVKHDEEMSICSSTPQAHRGYINSSLLESDLKMSESYANVVSFDENVSTLSNLYERNEHLLMNETTVENMTTIGTVYESMMRNQRTYLANQDNKHRLEDECTDFSLNTSRNGVGEVSKRSRSKSKFSCKYGGARRDREPSRLQCKKIIKISRPVGRNTCSAYCCVTHHIYLVKTRTSKHKNMDVLLCVNDSCGLNNCYSIKCNKQQEKYCFSRANIFTSGDIELNPGPANAYMLLQSRLAQQGLLTLAVGGAGDCFFRAVSHQLYGEPSYHMNIHCVGVQYMRSNPERFIESIAGDSWARYLADMSQQGTWAEALVIQAVADAFHLTINIVETNERFAPHTVISPAAIPGHEPTVINIGHVNELHYNKRSASIEKIRESQRQTFKKRKESNPTHVRDLNRKAFLKTKEKNLEHVRELKRQSFVRRNENNPDHIKELNKNAQKRKRFQSTQLHTNDLKLLQPAKKKQNCTVADETHEMKMANVIQSFHDSINCGPEYICTCCDQLWYRSSVTKCDANKYTKCTKNLLDACITGKTSVDKTEWACSTCHSNLSGGMLPVCSKANKMGFPVKPECLNLTPLEERLISPRIPFMQICELPRGGQLSIHGNVVNVPADVNSIVNTLPRPINESQTIPIKLRIIKNY</sequence>
<dbReference type="PANTHER" id="PTHR12419">
    <property type="entry name" value="OTU DOMAIN CONTAINING PROTEIN"/>
    <property type="match status" value="1"/>
</dbReference>
<reference evidence="2 3" key="1">
    <citation type="submission" date="2022-05" db="EMBL/GenBank/DDBJ databases">
        <authorList>
            <consortium name="Genoscope - CEA"/>
            <person name="William W."/>
        </authorList>
    </citation>
    <scope>NUCLEOTIDE SEQUENCE [LARGE SCALE GENOMIC DNA]</scope>
</reference>
<dbReference type="SUPFAM" id="SSF54001">
    <property type="entry name" value="Cysteine proteinases"/>
    <property type="match status" value="1"/>
</dbReference>
<dbReference type="CDD" id="cd22758">
    <property type="entry name" value="OTU_232R-like"/>
    <property type="match status" value="1"/>
</dbReference>
<protein>
    <recommendedName>
        <fullName evidence="1">OTU domain-containing protein</fullName>
    </recommendedName>
</protein>
<dbReference type="PROSITE" id="PS50802">
    <property type="entry name" value="OTU"/>
    <property type="match status" value="1"/>
</dbReference>
<dbReference type="InterPro" id="IPR038765">
    <property type="entry name" value="Papain-like_cys_pep_sf"/>
</dbReference>
<dbReference type="PANTHER" id="PTHR12419:SF11">
    <property type="entry name" value="OTU DOMAIN-CONTAINING PROTEIN DDB_G0284757"/>
    <property type="match status" value="1"/>
</dbReference>
<proteinExistence type="predicted"/>
<dbReference type="AlphaFoldDB" id="A0AAU9X683"/>
<feature type="domain" description="OTU" evidence="1">
    <location>
        <begin position="259"/>
        <end position="373"/>
    </location>
</feature>
<dbReference type="GO" id="GO:0004843">
    <property type="term" value="F:cysteine-type deubiquitinase activity"/>
    <property type="evidence" value="ECO:0007669"/>
    <property type="project" value="TreeGrafter"/>
</dbReference>
<accession>A0AAU9X683</accession>